<gene>
    <name evidence="2" type="ORF">I5907_14130</name>
</gene>
<evidence type="ECO:0000256" key="1">
    <source>
        <dbReference type="SAM" id="MobiDB-lite"/>
    </source>
</evidence>
<accession>A0A931E2H8</accession>
<reference evidence="2" key="1">
    <citation type="submission" date="2020-11" db="EMBL/GenBank/DDBJ databases">
        <title>Bacterial whole genome sequence for Panacibacter sp. DH6.</title>
        <authorList>
            <person name="Le V."/>
            <person name="Ko S."/>
            <person name="Ahn C.-Y."/>
            <person name="Oh H.-M."/>
        </authorList>
    </citation>
    <scope>NUCLEOTIDE SEQUENCE</scope>
    <source>
        <strain evidence="2">DH6</strain>
    </source>
</reference>
<protein>
    <submittedName>
        <fullName evidence="2">Uncharacterized protein</fullName>
    </submittedName>
</protein>
<organism evidence="2 3">
    <name type="scientific">Panacibacter microcysteis</name>
    <dbReference type="NCBI Taxonomy" id="2793269"/>
    <lineage>
        <taxon>Bacteria</taxon>
        <taxon>Pseudomonadati</taxon>
        <taxon>Bacteroidota</taxon>
        <taxon>Chitinophagia</taxon>
        <taxon>Chitinophagales</taxon>
        <taxon>Chitinophagaceae</taxon>
        <taxon>Panacibacter</taxon>
    </lineage>
</organism>
<feature type="compositionally biased region" description="Polar residues" evidence="1">
    <location>
        <begin position="14"/>
        <end position="23"/>
    </location>
</feature>
<feature type="compositionally biased region" description="Low complexity" evidence="1">
    <location>
        <begin position="24"/>
        <end position="34"/>
    </location>
</feature>
<dbReference type="AlphaFoldDB" id="A0A931E2H8"/>
<evidence type="ECO:0000313" key="3">
    <source>
        <dbReference type="Proteomes" id="UP000628448"/>
    </source>
</evidence>
<evidence type="ECO:0000313" key="2">
    <source>
        <dbReference type="EMBL" id="MBG9377377.1"/>
    </source>
</evidence>
<dbReference type="Proteomes" id="UP000628448">
    <property type="component" value="Unassembled WGS sequence"/>
</dbReference>
<feature type="region of interest" description="Disordered" evidence="1">
    <location>
        <begin position="1"/>
        <end position="64"/>
    </location>
</feature>
<feature type="compositionally biased region" description="Basic and acidic residues" evidence="1">
    <location>
        <begin position="37"/>
        <end position="50"/>
    </location>
</feature>
<dbReference type="RefSeq" id="WP_196991464.1">
    <property type="nucleotide sequence ID" value="NZ_JADWYR010000002.1"/>
</dbReference>
<comment type="caution">
    <text evidence="2">The sequence shown here is derived from an EMBL/GenBank/DDBJ whole genome shotgun (WGS) entry which is preliminary data.</text>
</comment>
<dbReference type="EMBL" id="JADWYR010000002">
    <property type="protein sequence ID" value="MBG9377377.1"/>
    <property type="molecule type" value="Genomic_DNA"/>
</dbReference>
<keyword evidence="3" id="KW-1185">Reference proteome</keyword>
<proteinExistence type="predicted"/>
<sequence>MHDNNKEQVNNNNAVSDEQATHTAVNPNPAANANIQEKIEELTPDEHDAATDNVGSEITDGEGG</sequence>
<name>A0A931E2H8_9BACT</name>